<evidence type="ECO:0000256" key="3">
    <source>
        <dbReference type="ARBA" id="ARBA00022833"/>
    </source>
</evidence>
<keyword evidence="1" id="KW-0479">Metal-binding</keyword>
<protein>
    <recommendedName>
        <fullName evidence="5">RING-type domain-containing protein</fullName>
    </recommendedName>
</protein>
<reference evidence="6" key="1">
    <citation type="journal article" date="2020" name="Nature">
        <title>Giant virus diversity and host interactions through global metagenomics.</title>
        <authorList>
            <person name="Schulz F."/>
            <person name="Roux S."/>
            <person name="Paez-Espino D."/>
            <person name="Jungbluth S."/>
            <person name="Walsh D.A."/>
            <person name="Denef V.J."/>
            <person name="McMahon K.D."/>
            <person name="Konstantinidis K.T."/>
            <person name="Eloe-Fadrosh E.A."/>
            <person name="Kyrpides N.C."/>
            <person name="Woyke T."/>
        </authorList>
    </citation>
    <scope>NUCLEOTIDE SEQUENCE</scope>
    <source>
        <strain evidence="6">GVMAG-M-3300023174-60</strain>
    </source>
</reference>
<dbReference type="InterPro" id="IPR001841">
    <property type="entry name" value="Znf_RING"/>
</dbReference>
<dbReference type="PANTHER" id="PTHR14879:SF5">
    <property type="entry name" value="RING-TYPE DOMAIN-CONTAINING PROTEIN"/>
    <property type="match status" value="1"/>
</dbReference>
<dbReference type="Gene3D" id="3.30.40.10">
    <property type="entry name" value="Zinc/RING finger domain, C3HC4 (zinc finger)"/>
    <property type="match status" value="1"/>
</dbReference>
<keyword evidence="3" id="KW-0862">Zinc</keyword>
<dbReference type="InterPro" id="IPR013083">
    <property type="entry name" value="Znf_RING/FYVE/PHD"/>
</dbReference>
<evidence type="ECO:0000256" key="2">
    <source>
        <dbReference type="ARBA" id="ARBA00022771"/>
    </source>
</evidence>
<dbReference type="SMART" id="SM00184">
    <property type="entry name" value="RING"/>
    <property type="match status" value="1"/>
</dbReference>
<dbReference type="EMBL" id="MN739677">
    <property type="protein sequence ID" value="QHT20441.1"/>
    <property type="molecule type" value="Genomic_DNA"/>
</dbReference>
<dbReference type="InterPro" id="IPR051728">
    <property type="entry name" value="RING-FYVE_E3_ubiquitin-ligase"/>
</dbReference>
<keyword evidence="2" id="KW-0863">Zinc-finger</keyword>
<evidence type="ECO:0000259" key="5">
    <source>
        <dbReference type="PROSITE" id="PS50089"/>
    </source>
</evidence>
<evidence type="ECO:0000256" key="1">
    <source>
        <dbReference type="ARBA" id="ARBA00022723"/>
    </source>
</evidence>
<evidence type="ECO:0000313" key="6">
    <source>
        <dbReference type="EMBL" id="QHT20441.1"/>
    </source>
</evidence>
<dbReference type="AlphaFoldDB" id="A0A6C0DVG2"/>
<evidence type="ECO:0000256" key="4">
    <source>
        <dbReference type="SAM" id="MobiDB-lite"/>
    </source>
</evidence>
<dbReference type="Pfam" id="PF13920">
    <property type="entry name" value="zf-C3HC4_3"/>
    <property type="match status" value="1"/>
</dbReference>
<feature type="domain" description="RING-type" evidence="5">
    <location>
        <begin position="266"/>
        <end position="301"/>
    </location>
</feature>
<name>A0A6C0DVG2_9ZZZZ</name>
<dbReference type="PROSITE" id="PS00518">
    <property type="entry name" value="ZF_RING_1"/>
    <property type="match status" value="1"/>
</dbReference>
<dbReference type="PANTHER" id="PTHR14879">
    <property type="entry name" value="CASPASE REGULATOR, RING FINGER DOMAIN-CONTAINING"/>
    <property type="match status" value="1"/>
</dbReference>
<feature type="region of interest" description="Disordered" evidence="4">
    <location>
        <begin position="1"/>
        <end position="29"/>
    </location>
</feature>
<dbReference type="InterPro" id="IPR017907">
    <property type="entry name" value="Znf_RING_CS"/>
</dbReference>
<feature type="compositionally biased region" description="Polar residues" evidence="4">
    <location>
        <begin position="1"/>
        <end position="14"/>
    </location>
</feature>
<accession>A0A6C0DVG2</accession>
<proteinExistence type="predicted"/>
<dbReference type="PROSITE" id="PS50089">
    <property type="entry name" value="ZF_RING_2"/>
    <property type="match status" value="1"/>
</dbReference>
<sequence length="313" mass="35554">MSSNPTVRGPSQSPEYPAPGWDNGDGENIPAFSLDSQIPGRIKSTVSNILSKHCAEVKGTSDEIIQPLSVSKKKLKELISKHNNEIFRFMAKPDKTPQIIGIAETIFRRYGHEIPTMKGHTTGSILRDLNLDVSLDETVAIFDEGLKKNRTVGGGLEEFMKQTRWIFNQYKNIGEEILRLETNLYQKIDILDKLNSRTPIITSLSNNDVLPELIDTFTKYADTVYKSTNIEENYKELVEEYKKWNICRQIISFNSNFRNETNDPQCAICLTDPITTAIVPCGHTFCGNCVKKQNTTCYICRGTIRERLKLFFT</sequence>
<dbReference type="SUPFAM" id="SSF57850">
    <property type="entry name" value="RING/U-box"/>
    <property type="match status" value="1"/>
</dbReference>
<dbReference type="GO" id="GO:0008270">
    <property type="term" value="F:zinc ion binding"/>
    <property type="evidence" value="ECO:0007669"/>
    <property type="project" value="UniProtKB-KW"/>
</dbReference>
<organism evidence="6">
    <name type="scientific">viral metagenome</name>
    <dbReference type="NCBI Taxonomy" id="1070528"/>
    <lineage>
        <taxon>unclassified sequences</taxon>
        <taxon>metagenomes</taxon>
        <taxon>organismal metagenomes</taxon>
    </lineage>
</organism>